<dbReference type="EMBL" id="JACHGW010000003">
    <property type="protein sequence ID" value="MBB6051390.1"/>
    <property type="molecule type" value="Genomic_DNA"/>
</dbReference>
<evidence type="ECO:0000256" key="3">
    <source>
        <dbReference type="ARBA" id="ARBA00022676"/>
    </source>
</evidence>
<evidence type="ECO:0000256" key="1">
    <source>
        <dbReference type="ARBA" id="ARBA00004651"/>
    </source>
</evidence>
<dbReference type="InterPro" id="IPR050297">
    <property type="entry name" value="LipidA_mod_glycosyltrf_83"/>
</dbReference>
<keyword evidence="11" id="KW-1185">Reference proteome</keyword>
<proteinExistence type="predicted"/>
<evidence type="ECO:0000256" key="2">
    <source>
        <dbReference type="ARBA" id="ARBA00022475"/>
    </source>
</evidence>
<feature type="transmembrane region" description="Helical" evidence="8">
    <location>
        <begin position="217"/>
        <end position="243"/>
    </location>
</feature>
<feature type="transmembrane region" description="Helical" evidence="8">
    <location>
        <begin position="122"/>
        <end position="142"/>
    </location>
</feature>
<name>A0A7W9W7S2_ARMRO</name>
<evidence type="ECO:0000313" key="11">
    <source>
        <dbReference type="Proteomes" id="UP000520814"/>
    </source>
</evidence>
<feature type="transmembrane region" description="Helical" evidence="8">
    <location>
        <begin position="296"/>
        <end position="316"/>
    </location>
</feature>
<evidence type="ECO:0000259" key="9">
    <source>
        <dbReference type="Pfam" id="PF13231"/>
    </source>
</evidence>
<evidence type="ECO:0000313" key="10">
    <source>
        <dbReference type="EMBL" id="MBB6051390.1"/>
    </source>
</evidence>
<dbReference type="Pfam" id="PF13231">
    <property type="entry name" value="PMT_2"/>
    <property type="match status" value="1"/>
</dbReference>
<protein>
    <submittedName>
        <fullName evidence="10">4-amino-4-deoxy-L-arabinose transferase-like glycosyltransferase</fullName>
    </submittedName>
</protein>
<keyword evidence="5 8" id="KW-0812">Transmembrane</keyword>
<feature type="transmembrane region" description="Helical" evidence="8">
    <location>
        <begin position="336"/>
        <end position="359"/>
    </location>
</feature>
<feature type="transmembrane region" description="Helical" evidence="8">
    <location>
        <begin position="166"/>
        <end position="196"/>
    </location>
</feature>
<dbReference type="GO" id="GO:0005886">
    <property type="term" value="C:plasma membrane"/>
    <property type="evidence" value="ECO:0007669"/>
    <property type="project" value="UniProtKB-SubCell"/>
</dbReference>
<feature type="domain" description="Glycosyltransferase RgtA/B/C/D-like" evidence="9">
    <location>
        <begin position="95"/>
        <end position="195"/>
    </location>
</feature>
<evidence type="ECO:0000256" key="8">
    <source>
        <dbReference type="SAM" id="Phobius"/>
    </source>
</evidence>
<accession>A0A7W9W7S2</accession>
<evidence type="ECO:0000256" key="7">
    <source>
        <dbReference type="ARBA" id="ARBA00023136"/>
    </source>
</evidence>
<dbReference type="Proteomes" id="UP000520814">
    <property type="component" value="Unassembled WGS sequence"/>
</dbReference>
<dbReference type="RefSeq" id="WP_184198254.1">
    <property type="nucleotide sequence ID" value="NZ_JACHGW010000003.1"/>
</dbReference>
<keyword evidence="2" id="KW-1003">Cell membrane</keyword>
<evidence type="ECO:0000256" key="5">
    <source>
        <dbReference type="ARBA" id="ARBA00022692"/>
    </source>
</evidence>
<evidence type="ECO:0000256" key="6">
    <source>
        <dbReference type="ARBA" id="ARBA00022989"/>
    </source>
</evidence>
<gene>
    <name evidence="10" type="ORF">HNQ39_003200</name>
</gene>
<dbReference type="InterPro" id="IPR038731">
    <property type="entry name" value="RgtA/B/C-like"/>
</dbReference>
<dbReference type="PANTHER" id="PTHR33908">
    <property type="entry name" value="MANNOSYLTRANSFERASE YKCB-RELATED"/>
    <property type="match status" value="1"/>
</dbReference>
<reference evidence="10 11" key="1">
    <citation type="submission" date="2020-08" db="EMBL/GenBank/DDBJ databases">
        <title>Genomic Encyclopedia of Type Strains, Phase IV (KMG-IV): sequencing the most valuable type-strain genomes for metagenomic binning, comparative biology and taxonomic classification.</title>
        <authorList>
            <person name="Goeker M."/>
        </authorList>
    </citation>
    <scope>NUCLEOTIDE SEQUENCE [LARGE SCALE GENOMIC DNA]</scope>
    <source>
        <strain evidence="10 11">DSM 23562</strain>
    </source>
</reference>
<keyword evidence="4 10" id="KW-0808">Transferase</keyword>
<organism evidence="10 11">
    <name type="scientific">Armatimonas rosea</name>
    <dbReference type="NCBI Taxonomy" id="685828"/>
    <lineage>
        <taxon>Bacteria</taxon>
        <taxon>Bacillati</taxon>
        <taxon>Armatimonadota</taxon>
        <taxon>Armatimonadia</taxon>
        <taxon>Armatimonadales</taxon>
        <taxon>Armatimonadaceae</taxon>
        <taxon>Armatimonas</taxon>
    </lineage>
</organism>
<feature type="transmembrane region" description="Helical" evidence="8">
    <location>
        <begin position="93"/>
        <end position="113"/>
    </location>
</feature>
<comment type="subcellular location">
    <subcellularLocation>
        <location evidence="1">Cell membrane</location>
        <topology evidence="1">Multi-pass membrane protein</topology>
    </subcellularLocation>
</comment>
<sequence>MPASLRRYLPLLVLLLALVLRLWGITWGLPDASHAFSYHPDESMVVGYGSLQPGQNLLDTGFYNYGSLATLTDRFLLLATGAATGFPTTGSLLLARLLTVAYGVGTCGLLIALGKRLEKPEVGLSAATLYAVAPLAVQHGHFATVDVPATFWVTASLLMALTNPRLFWAGLFAGLAAATKYNAGLVLLTGIATTIFPLREAGEGGEPKRAGGGKNMVLLLAGAALGFLLGCPGVAINFSQFWTDFSFELKHGREEYFIGQLAALYWPTLGLLAALGSPLWILGVGKALASRTKTELVLLAFVLPYFLLLAVSANQYLRYCLPLLPALCWLVASLPWRPVVAVGGLLAAAFSVALCSVMAGPDPRDEAAAFLMKRGATSVGFARGPWFWSPPLDPGLAHPSPLMAKGTANKSTKLRLFAVPDGRDWDASLLDETQPDAVVLSEFEYAAALRTQNPQALAYLAALTARYPTKTAFVRPLPLLGARESNGLPVQPLPIDMLYPNQSVVVFTKE</sequence>
<keyword evidence="3" id="KW-0328">Glycosyltransferase</keyword>
<keyword evidence="6 8" id="KW-1133">Transmembrane helix</keyword>
<evidence type="ECO:0000256" key="4">
    <source>
        <dbReference type="ARBA" id="ARBA00022679"/>
    </source>
</evidence>
<dbReference type="AlphaFoldDB" id="A0A7W9W7S2"/>
<feature type="transmembrane region" description="Helical" evidence="8">
    <location>
        <begin position="263"/>
        <end position="284"/>
    </location>
</feature>
<dbReference type="PANTHER" id="PTHR33908:SF11">
    <property type="entry name" value="MEMBRANE PROTEIN"/>
    <property type="match status" value="1"/>
</dbReference>
<dbReference type="GO" id="GO:0009103">
    <property type="term" value="P:lipopolysaccharide biosynthetic process"/>
    <property type="evidence" value="ECO:0007669"/>
    <property type="project" value="UniProtKB-ARBA"/>
</dbReference>
<dbReference type="GO" id="GO:0016763">
    <property type="term" value="F:pentosyltransferase activity"/>
    <property type="evidence" value="ECO:0007669"/>
    <property type="project" value="TreeGrafter"/>
</dbReference>
<keyword evidence="7 8" id="KW-0472">Membrane</keyword>
<comment type="caution">
    <text evidence="10">The sequence shown here is derived from an EMBL/GenBank/DDBJ whole genome shotgun (WGS) entry which is preliminary data.</text>
</comment>